<comment type="caution">
    <text evidence="1">The sequence shown here is derived from an EMBL/GenBank/DDBJ whole genome shotgun (WGS) entry which is preliminary data.</text>
</comment>
<dbReference type="InParanoid" id="A0A1C7N7P9"/>
<dbReference type="EMBL" id="LUGH01000426">
    <property type="protein sequence ID" value="OBZ85165.1"/>
    <property type="molecule type" value="Genomic_DNA"/>
</dbReference>
<name>A0A1C7N7P9_9FUNG</name>
<accession>A0A1C7N7P9</accession>
<dbReference type="PANTHER" id="PTHR40375">
    <property type="entry name" value="SPORULATION-SPECIFIC PROTEIN 22"/>
    <property type="match status" value="1"/>
</dbReference>
<keyword evidence="2" id="KW-1185">Reference proteome</keyword>
<proteinExistence type="predicted"/>
<evidence type="ECO:0000313" key="2">
    <source>
        <dbReference type="Proteomes" id="UP000093000"/>
    </source>
</evidence>
<sequence length="859" mass="99853">MMPKELSVLLNELLSFINHSSLIKNEALIELIWNRSKQFEGAHMPADCQSKDYLRIHLPSLFTEGTNLWNTTIDIRLFIKRRESQKMKVLAMLKDTCFRIFKVNEQWKKDEQWTYLQVTISTLKTWLECGDLEQLDSSLIDEMAKFTTQCSSEDSNLTNLKVILQSYIYQSEYKIRKHLVLGIAEYPYSFNTDRFPFTRVSFVNACQDHHLLIKEINESLKLADILDSVLSKEKKRSIKYFLAKISILLKSADVNDYASVVQREYFGLVENVEFSYGLDLLIHRIQEEANTETDLGFLYLFKFNILSEITIENFKKNQLELDENVIRASIDDIYLIKEDIDPLNIATIQAITWATADFFYNQKLFQLALPWYRYSYHITKANFVETNNSIVVARKLSTCYLESNDGEAAYTCYKKGIEDAGKNVTVKDYMWLLKCGFNQSSLSTKEDQLIRLEDFQLEDFVSVLEYCYLWCKDCSVIQIVLGHVFEFYKHKDKAKGLVLTNGCFIHLLVLSLRCILHTKTTLYESVKQNSTLNIRKLRFKSIAHYINNICTLLQISGSIEQLIQQTPALKDDLLWMVYTCWNFGLFCFGAERNDEGVCLFECISKLSLHCNHVSFEGFTPEQSRIRTFLFATSYLMLFEHNTKKSQIKEDAHLDNTDIINTLESLKIAENDSITLLASIFEIEIYVKQTMFEKAYALFESYIQLPTCSFSIVERMGGIILLNKECPIEIAFMVVKALHLTPKLQEKGLVDYAKWSCILVSIAIKKDTDKDLYDCFEAILEHKLYIKKGFPQKELYYLIVIAWNKGITSCFQSNQSGRNWCDIAFRLLQYLNEDEGKKQALQEQMYAAYSIFDDTGDSQI</sequence>
<dbReference type="OrthoDB" id="65716at2759"/>
<dbReference type="PANTHER" id="PTHR40375:SF2">
    <property type="entry name" value="SPORULATION-SPECIFIC PROTEIN 22"/>
    <property type="match status" value="1"/>
</dbReference>
<dbReference type="GO" id="GO:0090173">
    <property type="term" value="P:regulation of synaptonemal complex assembly"/>
    <property type="evidence" value="ECO:0007669"/>
    <property type="project" value="InterPro"/>
</dbReference>
<gene>
    <name evidence="1" type="ORF">A0J61_06784</name>
</gene>
<organism evidence="1 2">
    <name type="scientific">Choanephora cucurbitarum</name>
    <dbReference type="NCBI Taxonomy" id="101091"/>
    <lineage>
        <taxon>Eukaryota</taxon>
        <taxon>Fungi</taxon>
        <taxon>Fungi incertae sedis</taxon>
        <taxon>Mucoromycota</taxon>
        <taxon>Mucoromycotina</taxon>
        <taxon>Mucoromycetes</taxon>
        <taxon>Mucorales</taxon>
        <taxon>Mucorineae</taxon>
        <taxon>Choanephoraceae</taxon>
        <taxon>Choanephoroideae</taxon>
        <taxon>Choanephora</taxon>
    </lineage>
</organism>
<dbReference type="InterPro" id="IPR039057">
    <property type="entry name" value="Spo22/ZIP4"/>
</dbReference>
<protein>
    <recommendedName>
        <fullName evidence="3">Protein ZIP4 homolog</fullName>
    </recommendedName>
</protein>
<reference evidence="1 2" key="1">
    <citation type="submission" date="2016-03" db="EMBL/GenBank/DDBJ databases">
        <title>Choanephora cucurbitarum.</title>
        <authorList>
            <person name="Min B."/>
            <person name="Park H."/>
            <person name="Park J.-H."/>
            <person name="Shin H.-D."/>
            <person name="Choi I.-G."/>
        </authorList>
    </citation>
    <scope>NUCLEOTIDE SEQUENCE [LARGE SCALE GENOMIC DNA]</scope>
    <source>
        <strain evidence="1 2">KUS-F28377</strain>
    </source>
</reference>
<dbReference type="Proteomes" id="UP000093000">
    <property type="component" value="Unassembled WGS sequence"/>
</dbReference>
<dbReference type="STRING" id="101091.A0A1C7N7P9"/>
<dbReference type="AlphaFoldDB" id="A0A1C7N7P9"/>
<evidence type="ECO:0008006" key="3">
    <source>
        <dbReference type="Google" id="ProtNLM"/>
    </source>
</evidence>
<evidence type="ECO:0000313" key="1">
    <source>
        <dbReference type="EMBL" id="OBZ85165.1"/>
    </source>
</evidence>